<evidence type="ECO:0000313" key="2">
    <source>
        <dbReference type="Proteomes" id="UP001212997"/>
    </source>
</evidence>
<gene>
    <name evidence="1" type="ORF">NLI96_g9631</name>
</gene>
<reference evidence="1" key="1">
    <citation type="submission" date="2022-07" db="EMBL/GenBank/DDBJ databases">
        <title>Genome Sequence of Physisporinus lineatus.</title>
        <authorList>
            <person name="Buettner E."/>
        </authorList>
    </citation>
    <scope>NUCLEOTIDE SEQUENCE</scope>
    <source>
        <strain evidence="1">VT162</strain>
    </source>
</reference>
<dbReference type="AlphaFoldDB" id="A0AAD5UV37"/>
<organism evidence="1 2">
    <name type="scientific">Meripilus lineatus</name>
    <dbReference type="NCBI Taxonomy" id="2056292"/>
    <lineage>
        <taxon>Eukaryota</taxon>
        <taxon>Fungi</taxon>
        <taxon>Dikarya</taxon>
        <taxon>Basidiomycota</taxon>
        <taxon>Agaricomycotina</taxon>
        <taxon>Agaricomycetes</taxon>
        <taxon>Polyporales</taxon>
        <taxon>Meripilaceae</taxon>
        <taxon>Meripilus</taxon>
    </lineage>
</organism>
<dbReference type="EMBL" id="JANAWD010000497">
    <property type="protein sequence ID" value="KAJ3478620.1"/>
    <property type="molecule type" value="Genomic_DNA"/>
</dbReference>
<proteinExistence type="predicted"/>
<comment type="caution">
    <text evidence="1">The sequence shown here is derived from an EMBL/GenBank/DDBJ whole genome shotgun (WGS) entry which is preliminary data.</text>
</comment>
<name>A0AAD5UV37_9APHY</name>
<sequence length="113" mass="12393">MEAPTIVHADLLVQSQRFTSVSYGGTHAVPRARPGGRNQWVVIPEILVASEPLHLASVDIDVIQILGHRYQLETHSNSTTSETPETVLDQAETPPICFILSLLSRALRASNRV</sequence>
<dbReference type="Proteomes" id="UP001212997">
    <property type="component" value="Unassembled WGS sequence"/>
</dbReference>
<protein>
    <submittedName>
        <fullName evidence="1">Uncharacterized protein</fullName>
    </submittedName>
</protein>
<evidence type="ECO:0000313" key="1">
    <source>
        <dbReference type="EMBL" id="KAJ3478620.1"/>
    </source>
</evidence>
<accession>A0AAD5UV37</accession>
<keyword evidence="2" id="KW-1185">Reference proteome</keyword>